<evidence type="ECO:0000313" key="4">
    <source>
        <dbReference type="EMBL" id="AWB66758.1"/>
    </source>
</evidence>
<dbReference type="Pfam" id="PF13439">
    <property type="entry name" value="Glyco_transf_4"/>
    <property type="match status" value="1"/>
</dbReference>
<feature type="domain" description="Glycosyltransferase subfamily 4-like N-terminal" evidence="3">
    <location>
        <begin position="48"/>
        <end position="169"/>
    </location>
</feature>
<reference evidence="4 5" key="1">
    <citation type="submission" date="2018-01" db="EMBL/GenBank/DDBJ databases">
        <title>Genome sequence of a Cantenovulum-like bacteria.</title>
        <authorList>
            <person name="Tan W.R."/>
            <person name="Lau N.-S."/>
            <person name="Go F."/>
            <person name="Amirul A.-A.A."/>
        </authorList>
    </citation>
    <scope>NUCLEOTIDE SEQUENCE [LARGE SCALE GENOMIC DNA]</scope>
    <source>
        <strain evidence="4 5">CCB-QB4</strain>
    </source>
</reference>
<protein>
    <submittedName>
        <fullName evidence="4">Glycosyltransferase family 1 protein</fullName>
    </submittedName>
</protein>
<dbReference type="EMBL" id="CP026604">
    <property type="protein sequence ID" value="AWB66758.1"/>
    <property type="molecule type" value="Genomic_DNA"/>
</dbReference>
<dbReference type="Pfam" id="PF00534">
    <property type="entry name" value="Glycos_transf_1"/>
    <property type="match status" value="1"/>
</dbReference>
<feature type="domain" description="Glycosyl transferase family 1" evidence="2">
    <location>
        <begin position="180"/>
        <end position="334"/>
    </location>
</feature>
<dbReference type="Proteomes" id="UP000244441">
    <property type="component" value="Chromosome"/>
</dbReference>
<evidence type="ECO:0000259" key="2">
    <source>
        <dbReference type="Pfam" id="PF00534"/>
    </source>
</evidence>
<dbReference type="PANTHER" id="PTHR46401">
    <property type="entry name" value="GLYCOSYLTRANSFERASE WBBK-RELATED"/>
    <property type="match status" value="1"/>
</dbReference>
<organism evidence="4 5">
    <name type="scientific">Saccharobesus litoralis</name>
    <dbReference type="NCBI Taxonomy" id="2172099"/>
    <lineage>
        <taxon>Bacteria</taxon>
        <taxon>Pseudomonadati</taxon>
        <taxon>Pseudomonadota</taxon>
        <taxon>Gammaproteobacteria</taxon>
        <taxon>Alteromonadales</taxon>
        <taxon>Alteromonadaceae</taxon>
        <taxon>Saccharobesus</taxon>
    </lineage>
</organism>
<dbReference type="SUPFAM" id="SSF53756">
    <property type="entry name" value="UDP-Glycosyltransferase/glycogen phosphorylase"/>
    <property type="match status" value="1"/>
</dbReference>
<evidence type="ECO:0000256" key="1">
    <source>
        <dbReference type="ARBA" id="ARBA00022679"/>
    </source>
</evidence>
<dbReference type="Gene3D" id="3.40.50.2000">
    <property type="entry name" value="Glycogen Phosphorylase B"/>
    <property type="match status" value="2"/>
</dbReference>
<evidence type="ECO:0000259" key="3">
    <source>
        <dbReference type="Pfam" id="PF13439"/>
    </source>
</evidence>
<sequence>MLKDKAVIDIRWMVGNVRGMGRYAYQLIEPIQNSVTGVGPHNYVCERLPYQTIGNGFFPWWEQYIFPKFIKRQKVARVLCPYNTAPIKKLDAQLILVVHDLIYLKSWRDLPPSVSIYQTLGRIYRRFVVPKVIKNADVLLTVSEFTKSEIVERFAISPEAISVVPNSVNSTWFVDTPRPITGRDNYCLSVAGEAPSKNVKKLIKAFSLAAPDLPSDFTLKLVGIRVSQHEKFKNVAAQFHVEDRVEFVGFVTDSELKKLYRNAKSFVFASLFEGFGIPLIEAMASGTPIACSDTTSMPEVVGNAAVQFDPLDESAIAEALVQVTNNQELAQTLVDFGLERAKLFNEQAVEAQFKAFWNKLDAR</sequence>
<gene>
    <name evidence="4" type="ORF">C2869_10120</name>
</gene>
<proteinExistence type="predicted"/>
<keyword evidence="5" id="KW-1185">Reference proteome</keyword>
<dbReference type="CDD" id="cd03809">
    <property type="entry name" value="GT4_MtfB-like"/>
    <property type="match status" value="1"/>
</dbReference>
<dbReference type="OrthoDB" id="9801609at2"/>
<dbReference type="InterPro" id="IPR028098">
    <property type="entry name" value="Glyco_trans_4-like_N"/>
</dbReference>
<evidence type="ECO:0000313" key="5">
    <source>
        <dbReference type="Proteomes" id="UP000244441"/>
    </source>
</evidence>
<dbReference type="RefSeq" id="WP_108602814.1">
    <property type="nucleotide sequence ID" value="NZ_CP026604.1"/>
</dbReference>
<dbReference type="KEGG" id="cate:C2869_10120"/>
<accession>A0A2S0VRB7</accession>
<dbReference type="GO" id="GO:0016757">
    <property type="term" value="F:glycosyltransferase activity"/>
    <property type="evidence" value="ECO:0007669"/>
    <property type="project" value="InterPro"/>
</dbReference>
<keyword evidence="1 4" id="KW-0808">Transferase</keyword>
<dbReference type="AlphaFoldDB" id="A0A2S0VRB7"/>
<name>A0A2S0VRB7_9ALTE</name>
<dbReference type="InterPro" id="IPR001296">
    <property type="entry name" value="Glyco_trans_1"/>
</dbReference>
<dbReference type="PANTHER" id="PTHR46401:SF2">
    <property type="entry name" value="GLYCOSYLTRANSFERASE WBBK-RELATED"/>
    <property type="match status" value="1"/>
</dbReference>
<dbReference type="GO" id="GO:0009103">
    <property type="term" value="P:lipopolysaccharide biosynthetic process"/>
    <property type="evidence" value="ECO:0007669"/>
    <property type="project" value="TreeGrafter"/>
</dbReference>